<reference evidence="1 2" key="1">
    <citation type="submission" date="2018-06" db="EMBL/GenBank/DDBJ databases">
        <authorList>
            <consortium name="Pathogen Informatics"/>
            <person name="Doyle S."/>
        </authorList>
    </citation>
    <scope>NUCLEOTIDE SEQUENCE [LARGE SCALE GENOMIC DNA]</scope>
    <source>
        <strain evidence="1 2">NCTC8009</strain>
    </source>
</reference>
<organism evidence="1 2">
    <name type="scientific">Escherichia coli</name>
    <dbReference type="NCBI Taxonomy" id="562"/>
    <lineage>
        <taxon>Bacteria</taxon>
        <taxon>Pseudomonadati</taxon>
        <taxon>Pseudomonadota</taxon>
        <taxon>Gammaproteobacteria</taxon>
        <taxon>Enterobacterales</taxon>
        <taxon>Enterobacteriaceae</taxon>
        <taxon>Escherichia</taxon>
    </lineage>
</organism>
<accession>A0A2X3KH17</accession>
<evidence type="ECO:0000313" key="2">
    <source>
        <dbReference type="Proteomes" id="UP000250991"/>
    </source>
</evidence>
<proteinExistence type="predicted"/>
<protein>
    <submittedName>
        <fullName evidence="1">Efa1/LifA-like protein</fullName>
    </submittedName>
</protein>
<evidence type="ECO:0000313" key="1">
    <source>
        <dbReference type="EMBL" id="SQD07403.1"/>
    </source>
</evidence>
<gene>
    <name evidence="1" type="primary">efa1</name>
    <name evidence="1" type="synonym">lifA_3</name>
    <name evidence="1" type="ORF">NCTC8009_08030</name>
</gene>
<sequence>MPMQPFHYFLLDYLVRENYCAGSRTMGVHQLQQFRIPHLYSLIISKGIGFNDNIISSAPVASSLHFIAEHAKYTLLSWPEFYRHHAQRWFENG</sequence>
<dbReference type="EMBL" id="UARW01000010">
    <property type="protein sequence ID" value="SQD07403.1"/>
    <property type="molecule type" value="Genomic_DNA"/>
</dbReference>
<name>A0A2X3KH17_ECOLX</name>
<dbReference type="AlphaFoldDB" id="A0A2X3KH17"/>
<dbReference type="Proteomes" id="UP000250991">
    <property type="component" value="Unassembled WGS sequence"/>
</dbReference>